<evidence type="ECO:0000313" key="2">
    <source>
        <dbReference type="EMBL" id="MDX8151973.1"/>
    </source>
</evidence>
<dbReference type="EMBL" id="JAXAVX010000004">
    <property type="protein sequence ID" value="MDX8151973.1"/>
    <property type="molecule type" value="Genomic_DNA"/>
</dbReference>
<dbReference type="InterPro" id="IPR005302">
    <property type="entry name" value="MoCF_Sase_C"/>
</dbReference>
<dbReference type="Pfam" id="PF03473">
    <property type="entry name" value="MOSC"/>
    <property type="match status" value="1"/>
</dbReference>
<name>A0ABU4VJJ5_9ACTN</name>
<keyword evidence="3" id="KW-1185">Reference proteome</keyword>
<proteinExistence type="predicted"/>
<dbReference type="InterPro" id="IPR011037">
    <property type="entry name" value="Pyrv_Knase-like_insert_dom_sf"/>
</dbReference>
<organism evidence="2 3">
    <name type="scientific">Patulibacter brassicae</name>
    <dbReference type="NCBI Taxonomy" id="1705717"/>
    <lineage>
        <taxon>Bacteria</taxon>
        <taxon>Bacillati</taxon>
        <taxon>Actinomycetota</taxon>
        <taxon>Thermoleophilia</taxon>
        <taxon>Solirubrobacterales</taxon>
        <taxon>Patulibacteraceae</taxon>
        <taxon>Patulibacter</taxon>
    </lineage>
</organism>
<dbReference type="Pfam" id="PF03476">
    <property type="entry name" value="MOSC_N"/>
    <property type="match status" value="1"/>
</dbReference>
<dbReference type="Gene3D" id="2.40.33.20">
    <property type="entry name" value="PK beta-barrel domain-like"/>
    <property type="match status" value="1"/>
</dbReference>
<dbReference type="RefSeq" id="WP_319954128.1">
    <property type="nucleotide sequence ID" value="NZ_JAXAVX010000004.1"/>
</dbReference>
<dbReference type="SUPFAM" id="SSF50800">
    <property type="entry name" value="PK beta-barrel domain-like"/>
    <property type="match status" value="1"/>
</dbReference>
<accession>A0ABU4VJJ5</accession>
<dbReference type="PROSITE" id="PS51340">
    <property type="entry name" value="MOSC"/>
    <property type="match status" value="1"/>
</dbReference>
<comment type="caution">
    <text evidence="2">The sequence shown here is derived from an EMBL/GenBank/DDBJ whole genome shotgun (WGS) entry which is preliminary data.</text>
</comment>
<dbReference type="Proteomes" id="UP001277761">
    <property type="component" value="Unassembled WGS sequence"/>
</dbReference>
<sequence length="258" mass="27696">MRAVGTVAELWRYPVKSMGGEPLRRAWVGPAGVAGDRAWALLDGEDRWASAKTNRGRWRLFDGLLDLPVRTVAEPGESIPVRGASVPLEPGAREVVAIALPEGDEVTAGTPEADERLSALLGEALRLDHGDGGRRWGRHHDSVQLHVVTSATLAALAGADGAPLDARRLRPNVVLALDGDGFPENDWPGRRLRVGDALLEVQERTVRCVMTTREQAELPRETDVLPRIGRRNHASAGVGLRVLEPGAIALGDAAELVD</sequence>
<feature type="domain" description="MOSC" evidence="1">
    <location>
        <begin position="93"/>
        <end position="257"/>
    </location>
</feature>
<evidence type="ECO:0000313" key="3">
    <source>
        <dbReference type="Proteomes" id="UP001277761"/>
    </source>
</evidence>
<reference evidence="2 3" key="1">
    <citation type="submission" date="2023-11" db="EMBL/GenBank/DDBJ databases">
        <authorList>
            <person name="Xu M."/>
            <person name="Jiang T."/>
        </authorList>
    </citation>
    <scope>NUCLEOTIDE SEQUENCE [LARGE SCALE GENOMIC DNA]</scope>
    <source>
        <strain evidence="2 3">SD</strain>
    </source>
</reference>
<protein>
    <submittedName>
        <fullName evidence="2">MOSC domain-containing protein</fullName>
    </submittedName>
</protein>
<gene>
    <name evidence="2" type="ORF">SK069_10245</name>
</gene>
<dbReference type="SUPFAM" id="SSF141673">
    <property type="entry name" value="MOSC N-terminal domain-like"/>
    <property type="match status" value="1"/>
</dbReference>
<evidence type="ECO:0000259" key="1">
    <source>
        <dbReference type="PROSITE" id="PS51340"/>
    </source>
</evidence>
<dbReference type="InterPro" id="IPR005303">
    <property type="entry name" value="MOCOS_middle"/>
</dbReference>